<dbReference type="STRING" id="261654.GA0070611_2992"/>
<keyword evidence="2" id="KW-0812">Transmembrane</keyword>
<dbReference type="PATRIC" id="fig|261654.4.peg.3043"/>
<feature type="transmembrane region" description="Helical" evidence="2">
    <location>
        <begin position="39"/>
        <end position="60"/>
    </location>
</feature>
<dbReference type="Proteomes" id="UP000199385">
    <property type="component" value="Chromosome I"/>
</dbReference>
<dbReference type="AlphaFoldDB" id="A0A1A8ZMM2"/>
<proteinExistence type="predicted"/>
<sequence>MSVDELRAGLARIADTVVPDPDPYTLVLRHARRRRRHRLAGLLAAVAAVLAAALAGPAALTAAGLRQPVDHSDLGHGHPIESPWSLRLLDSPPRGNLAGDAAFLSEVRRLFDRRRAEVMIAPDLPGVTVLFADESTGAREVVVAYRSATSAALVTRTGPPGASPAQLLGGDGAANLPADPFFVDSVAAGGAAETRRQLLLGLAPAGCRISLGRTAYPGDVGLRRTWQAVPTDGYAFVDVDTPGWWRVECDGQVRQAGPVSFGPDLTGAGTLDATWPRDQRPKPTPEPPNTTVTRQAALAYRSLTAQAGLVDPAPPVIRWSGRLDDAGGPAVLLGAQGKGPLLLEVGETGAGPILARATSRDPDPADPGGDLGPLPPPLVATGYPPAYDLLAVRVPARDGNRAVLTDRLLVVPRPGVTRIEAVAGGKVRASAAVTDGAALLDLPVGADVTLRGRDAAGTVRCSGPLREPATGDRVFNEPLVRDWS</sequence>
<organism evidence="3 4">
    <name type="scientific">Micromonospora auratinigra</name>
    <dbReference type="NCBI Taxonomy" id="261654"/>
    <lineage>
        <taxon>Bacteria</taxon>
        <taxon>Bacillati</taxon>
        <taxon>Actinomycetota</taxon>
        <taxon>Actinomycetes</taxon>
        <taxon>Micromonosporales</taxon>
        <taxon>Micromonosporaceae</taxon>
        <taxon>Micromonospora</taxon>
    </lineage>
</organism>
<dbReference type="EMBL" id="LT594323">
    <property type="protein sequence ID" value="SBT45342.1"/>
    <property type="molecule type" value="Genomic_DNA"/>
</dbReference>
<dbReference type="OrthoDB" id="3380977at2"/>
<evidence type="ECO:0000256" key="2">
    <source>
        <dbReference type="SAM" id="Phobius"/>
    </source>
</evidence>
<keyword evidence="2" id="KW-1133">Transmembrane helix</keyword>
<accession>A0A1A8ZMM2</accession>
<feature type="region of interest" description="Disordered" evidence="1">
    <location>
        <begin position="258"/>
        <end position="291"/>
    </location>
</feature>
<protein>
    <submittedName>
        <fullName evidence="3">Uncharacterized protein</fullName>
    </submittedName>
</protein>
<keyword evidence="4" id="KW-1185">Reference proteome</keyword>
<evidence type="ECO:0000313" key="4">
    <source>
        <dbReference type="Proteomes" id="UP000199385"/>
    </source>
</evidence>
<evidence type="ECO:0000313" key="3">
    <source>
        <dbReference type="EMBL" id="SBT45342.1"/>
    </source>
</evidence>
<gene>
    <name evidence="3" type="ORF">GA0070611_2992</name>
</gene>
<keyword evidence="2" id="KW-0472">Membrane</keyword>
<evidence type="ECO:0000256" key="1">
    <source>
        <dbReference type="SAM" id="MobiDB-lite"/>
    </source>
</evidence>
<name>A0A1A8ZMM2_9ACTN</name>
<dbReference type="RefSeq" id="WP_157740320.1">
    <property type="nucleotide sequence ID" value="NZ_LT594323.1"/>
</dbReference>
<reference evidence="4" key="1">
    <citation type="submission" date="2016-06" db="EMBL/GenBank/DDBJ databases">
        <authorList>
            <person name="Varghese N."/>
            <person name="Submissions Spin"/>
        </authorList>
    </citation>
    <scope>NUCLEOTIDE SEQUENCE [LARGE SCALE GENOMIC DNA]</scope>
    <source>
        <strain evidence="4">DSM 44815</strain>
    </source>
</reference>